<gene>
    <name evidence="1" type="ORF">M989_02187</name>
</gene>
<organism evidence="1 2">
    <name type="scientific">Kluyvera georgiana ATCC 51603</name>
    <dbReference type="NCBI Taxonomy" id="1354264"/>
    <lineage>
        <taxon>Bacteria</taxon>
        <taxon>Pseudomonadati</taxon>
        <taxon>Pseudomonadota</taxon>
        <taxon>Gammaproteobacteria</taxon>
        <taxon>Enterobacterales</taxon>
        <taxon>Enterobacteriaceae</taxon>
        <taxon>Kluyvera</taxon>
    </lineage>
</organism>
<dbReference type="RefSeq" id="WP_064545164.1">
    <property type="nucleotide sequence ID" value="NZ_LXEU01000046.1"/>
</dbReference>
<accession>A0A1B7JYK7</accession>
<proteinExistence type="predicted"/>
<dbReference type="PROSITE" id="PS51257">
    <property type="entry name" value="PROKAR_LIPOPROTEIN"/>
    <property type="match status" value="1"/>
</dbReference>
<evidence type="ECO:0000313" key="2">
    <source>
        <dbReference type="Proteomes" id="UP000078386"/>
    </source>
</evidence>
<dbReference type="Proteomes" id="UP000078386">
    <property type="component" value="Unassembled WGS sequence"/>
</dbReference>
<dbReference type="PATRIC" id="fig|1354264.4.peg.2272"/>
<evidence type="ECO:0000313" key="1">
    <source>
        <dbReference type="EMBL" id="OAT52966.1"/>
    </source>
</evidence>
<sequence length="172" mass="18582">MYKNIFIGGLAAILLSGCTAGFRPALEDYKGADAARIRASTTGNTALQFYEKQVNGCYKKVLERRITSGFAIIGIPVTGNKRLSDMPASENVKGAFINEFTLKPGQLVDIVHYASTTSYSDFVPQANHNYDIIVTGSLYSGDSVSVKDLDANAKIVRWKTDGVKLCPGSAFD</sequence>
<reference evidence="1 2" key="1">
    <citation type="submission" date="2016-04" db="EMBL/GenBank/DDBJ databases">
        <title>ATOL: Assembling a taxonomically balanced genome-scale reconstruction of the evolutionary history of the Enterobacteriaceae.</title>
        <authorList>
            <person name="Plunkett G.III."/>
            <person name="Neeno-Eckwall E.C."/>
            <person name="Glasner J.D."/>
            <person name="Perna N.T."/>
        </authorList>
    </citation>
    <scope>NUCLEOTIDE SEQUENCE [LARGE SCALE GENOMIC DNA]</scope>
    <source>
        <strain evidence="1 2">ATCC 51603</strain>
    </source>
</reference>
<dbReference type="AlphaFoldDB" id="A0A1B7JYK7"/>
<comment type="caution">
    <text evidence="1">The sequence shown here is derived from an EMBL/GenBank/DDBJ whole genome shotgun (WGS) entry which is preliminary data.</text>
</comment>
<evidence type="ECO:0008006" key="3">
    <source>
        <dbReference type="Google" id="ProtNLM"/>
    </source>
</evidence>
<keyword evidence="2" id="KW-1185">Reference proteome</keyword>
<name>A0A1B7JYK7_9ENTR</name>
<dbReference type="EMBL" id="LXEU01000046">
    <property type="protein sequence ID" value="OAT52966.1"/>
    <property type="molecule type" value="Genomic_DNA"/>
</dbReference>
<protein>
    <recommendedName>
        <fullName evidence="3">Lipoprotein</fullName>
    </recommendedName>
</protein>